<sequence>MLTRLGDASCLLFLTRSNGGMHGCFIDDSIQPPLLPHSHAATDHHFTVDALVFKAPGPSHPIFQSPAVTPQCVSVSPAADGMSMGGQAESGPIVAYILYLEVSYSITFARVIDYFSDQAVEVADQLSSSGSSTSNSHHTAPHAAGSYGVWWIWRAFRGAYGGYVLAGKRVNCRRRALHYCRAMAPNTANFNGNHGGYAYLKTDGAASGAGGPVHAVGDGAVVERVSETTVPSPVLNPRTDGGGGAVVGVGVGVGGGTQLKVHDTKNLQAAMGAAMSKGVDVGVGVAGAAPVSKMPVLQGPSASQVCVGGSAGASSSPSSKLPVSVSKLGDVMPLSTRPGAARGRLGLDFDFDVQIHQANSRHGEAQGGGGRWFRKLTQNVPNFPRNDQKSVWNDGFEKPPPK</sequence>
<reference evidence="2 3" key="1">
    <citation type="submission" date="2014-11" db="EMBL/GenBank/DDBJ databases">
        <authorList>
            <person name="Zhu J."/>
            <person name="Qi W."/>
            <person name="Song R."/>
        </authorList>
    </citation>
    <scope>NUCLEOTIDE SEQUENCE [LARGE SCALE GENOMIC DNA]</scope>
</reference>
<dbReference type="AlphaFoldDB" id="A0A0G4GX30"/>
<dbReference type="VEuPathDB" id="CryptoDB:Vbra_865"/>
<organism evidence="2 3">
    <name type="scientific">Vitrella brassicaformis (strain CCMP3155)</name>
    <dbReference type="NCBI Taxonomy" id="1169540"/>
    <lineage>
        <taxon>Eukaryota</taxon>
        <taxon>Sar</taxon>
        <taxon>Alveolata</taxon>
        <taxon>Colpodellida</taxon>
        <taxon>Vitrellaceae</taxon>
        <taxon>Vitrella</taxon>
    </lineage>
</organism>
<dbReference type="InParanoid" id="A0A0G4GX30"/>
<protein>
    <submittedName>
        <fullName evidence="2">Uncharacterized protein</fullName>
    </submittedName>
</protein>
<evidence type="ECO:0000256" key="1">
    <source>
        <dbReference type="SAM" id="MobiDB-lite"/>
    </source>
</evidence>
<evidence type="ECO:0000313" key="3">
    <source>
        <dbReference type="Proteomes" id="UP000041254"/>
    </source>
</evidence>
<gene>
    <name evidence="2" type="ORF">Vbra_865</name>
</gene>
<dbReference type="EMBL" id="CDMY01000859">
    <property type="protein sequence ID" value="CEM35610.1"/>
    <property type="molecule type" value="Genomic_DNA"/>
</dbReference>
<name>A0A0G4GX30_VITBC</name>
<accession>A0A0G4GX30</accession>
<feature type="region of interest" description="Disordered" evidence="1">
    <location>
        <begin position="299"/>
        <end position="324"/>
    </location>
</feature>
<feature type="region of interest" description="Disordered" evidence="1">
    <location>
        <begin position="360"/>
        <end position="402"/>
    </location>
</feature>
<proteinExistence type="predicted"/>
<evidence type="ECO:0000313" key="2">
    <source>
        <dbReference type="EMBL" id="CEM35610.1"/>
    </source>
</evidence>
<dbReference type="Proteomes" id="UP000041254">
    <property type="component" value="Unassembled WGS sequence"/>
</dbReference>
<feature type="compositionally biased region" description="Low complexity" evidence="1">
    <location>
        <begin position="312"/>
        <end position="324"/>
    </location>
</feature>
<keyword evidence="3" id="KW-1185">Reference proteome</keyword>